<dbReference type="Proteomes" id="UP000051330">
    <property type="component" value="Unassembled WGS sequence"/>
</dbReference>
<evidence type="ECO:0000313" key="1">
    <source>
        <dbReference type="EMBL" id="KRL14671.1"/>
    </source>
</evidence>
<gene>
    <name evidence="1" type="ORF">FD09_GL000327</name>
</gene>
<protein>
    <submittedName>
        <fullName evidence="1">Uncharacterized protein</fullName>
    </submittedName>
</protein>
<reference evidence="1 2" key="1">
    <citation type="journal article" date="2015" name="Genome Announc.">
        <title>Expanding the biotechnology potential of lactobacilli through comparative genomics of 213 strains and associated genera.</title>
        <authorList>
            <person name="Sun Z."/>
            <person name="Harris H.M."/>
            <person name="McCann A."/>
            <person name="Guo C."/>
            <person name="Argimon S."/>
            <person name="Zhang W."/>
            <person name="Yang X."/>
            <person name="Jeffery I.B."/>
            <person name="Cooney J.C."/>
            <person name="Kagawa T.F."/>
            <person name="Liu W."/>
            <person name="Song Y."/>
            <person name="Salvetti E."/>
            <person name="Wrobel A."/>
            <person name="Rasinkangas P."/>
            <person name="Parkhill J."/>
            <person name="Rea M.C."/>
            <person name="O'Sullivan O."/>
            <person name="Ritari J."/>
            <person name="Douillard F.P."/>
            <person name="Paul Ross R."/>
            <person name="Yang R."/>
            <person name="Briner A.E."/>
            <person name="Felis G.E."/>
            <person name="de Vos W.M."/>
            <person name="Barrangou R."/>
            <person name="Klaenhammer T.R."/>
            <person name="Caufield P.W."/>
            <person name="Cui Y."/>
            <person name="Zhang H."/>
            <person name="O'Toole P.W."/>
        </authorList>
    </citation>
    <scope>NUCLEOTIDE SEQUENCE [LARGE SCALE GENOMIC DNA]</scope>
    <source>
        <strain evidence="1 2">DSM 12744</strain>
    </source>
</reference>
<dbReference type="STRING" id="1423792.FD09_GL000327"/>
<dbReference type="AlphaFoldDB" id="A0A0R1N353"/>
<evidence type="ECO:0000313" key="2">
    <source>
        <dbReference type="Proteomes" id="UP000051330"/>
    </source>
</evidence>
<sequence>MFDKVTSQNRKSSKRLHKQYNTASRFTQMFTWNCYVTVFETAMKALKQAVLFQWHNENIKKNQI</sequence>
<proteinExistence type="predicted"/>
<name>A0A0R1N353_9LACO</name>
<dbReference type="EMBL" id="AZEC01000001">
    <property type="protein sequence ID" value="KRL14671.1"/>
    <property type="molecule type" value="Genomic_DNA"/>
</dbReference>
<accession>A0A0R1N353</accession>
<keyword evidence="2" id="KW-1185">Reference proteome</keyword>
<comment type="caution">
    <text evidence="1">The sequence shown here is derived from an EMBL/GenBank/DDBJ whole genome shotgun (WGS) entry which is preliminary data.</text>
</comment>
<dbReference type="PATRIC" id="fig|1423792.3.peg.329"/>
<organism evidence="1 2">
    <name type="scientific">Schleiferilactobacillus perolens DSM 12744</name>
    <dbReference type="NCBI Taxonomy" id="1423792"/>
    <lineage>
        <taxon>Bacteria</taxon>
        <taxon>Bacillati</taxon>
        <taxon>Bacillota</taxon>
        <taxon>Bacilli</taxon>
        <taxon>Lactobacillales</taxon>
        <taxon>Lactobacillaceae</taxon>
        <taxon>Schleiferilactobacillus</taxon>
    </lineage>
</organism>